<proteinExistence type="predicted"/>
<keyword evidence="2" id="KW-0547">Nucleotide-binding</keyword>
<protein>
    <submittedName>
        <fullName evidence="2">ATP-binding protein</fullName>
    </submittedName>
</protein>
<keyword evidence="2" id="KW-0067">ATP-binding</keyword>
<reference evidence="2 3" key="1">
    <citation type="submission" date="2024-08" db="EMBL/GenBank/DDBJ databases">
        <title>Clostridium lapicellarii sp. nov., and Clostridium renhuaiense sp. nov., two species isolated from the mud in a fermentation cellar used for producing sauce-flavour Chinese liquors.</title>
        <authorList>
            <person name="Yang F."/>
            <person name="Wang H."/>
            <person name="Chen L.Q."/>
            <person name="Zhou N."/>
            <person name="Lu J.J."/>
            <person name="Pu X.X."/>
            <person name="Wan B."/>
            <person name="Wang L."/>
            <person name="Liu S.J."/>
        </authorList>
    </citation>
    <scope>NUCLEOTIDE SEQUENCE [LARGE SCALE GENOMIC DNA]</scope>
    <source>
        <strain evidence="2 3">MT-5</strain>
    </source>
</reference>
<sequence length="1585" mass="185832">MTIPSNLSAGIADPYWYEWSIGLLYVVDMLNEDTNIKSVILQASQLQGLDDVVINYNDGRKDCMQIKHTRENDSLTFTDLILKGDKSNSYLSQFARDWKKIKKDEGIYCKVILFTNRKFGKNKYTKVVDKNNKYERPALEDFWPYIRNKINVARSLKDIAVEETWEIAWNEWINELSLLDSEDEKMEFLKCLDIKANEGDLDIVRKEIINKIRDTFRVGEDIAIGQYQKLCYSLMDWTTTFRTSEEINKEDVYQALSLHSDSFQGIHDLKVPSPFFPSRIQFINDLESKLRNREQPVIFLSGDPGSGKTSIVSYLTNKIDSVISLRFYSYKPITPEDKYLPADKGVSSPRALWGDLLIQLRSRLKGNLSKYRVPISNELIDSDDTLRKEVLRLAEILANEENRTTVIAIDGIDHAARAESHNTFLETLIPPEGVPDKVCFLIVGQPILEYPSYPDWLSYENDKLLKLEIPRLGKSDVIELYKKEITSISKEYTESVIRLIMDISEGNTLPVIYAVYEAKQCKSIEELGLRLREKNLSSGLMAYYEYTWKSALELIPSVLFVDYLLAGAIGLINRKLSSELLASIYDDANIQERVWKSVLRKLYPVLIEEQDGFRILHNDFRIYLEKYLRKSPKEMKEIAYKIANFYTSRSDDFLSKHEIVFRMLKLAEKEDKFIDVFTAQYVMEAIALSRPIIEIEDQLELTIKSLTKVSDLRKINSFSCAISTFYQFKQSMQWLDKDYQGTIKLPSVLQSESKVKSKDLLTKYDLNDVLNEVLWLINENEIPRAKSIMDRWFSTYSPENIFDLLRSNNEIEIKDGRYIFEHSIGPILEKWGEVCQHTGINFKKEKIDDNIPDYYKKAKALFYRGWLKEGELFCDEESLARTLSSLGIHYSRDMEDFVLSLIDKNKIEHAKILLDNFYSRNNGSKMFILRCLLWVILSGDSVRFNKWIKDIKEQEFDYIKDEYFDLTKDSFEGYVIISFILAYLHKNFDYIINKVLNSYREGKSSKREKIAIMDLVTVSSYLGDLIRKFKDGLQLNNSEHNEFESIFRVLVNDDNPIGRHEVGGFEIEKLLVRVFMFINNEVSNYFDSVLYKVIKEQVVKLDYSKNIDVYWNYLKDKNEIKLLDDLFEHWVGDNGEIWKSEISDMYDIGEKFIFLGGLVKWLSRIEKVREKLNRKSIGYTGRKEYSLYMPLRWFETLTNYSNNHWEDIGVELLNVSENASKLGDNRAGVFINASIASSAGKMGYGNLWRFASLQEEWDKDWLYTVYDGLISLLEVAEISNDELKNIWRVSAAIFKINKYSNKYDSSNNIKKVYIHDLRTCILLVGKKFGYKDLDNSLKEIEEEEYLADKGTYDYRLPDRWFEDKNKFKRDLLELNEKIESMSCEEAVMYVINDYNEQRNKDEMDNNFRWDYISEIVKKYDGKLNIDNHILPLLDTLLQRKYKYSWDFDGADRAYEAVFTFLDDKQILKVLSRIVEDYKSEEDNNVRLTSIKSNLEYFSYFYYKNLSEEDIETGLAEILKTHILWFTGNNVIEYRRGFGFNGETINEPGSWNEFCYDLLDKFLLSKMADSIKQIEEIKDIKQDLEI</sequence>
<accession>A0ABV4BM51</accession>
<dbReference type="InterPro" id="IPR041664">
    <property type="entry name" value="AAA_16"/>
</dbReference>
<dbReference type="Proteomes" id="UP001564657">
    <property type="component" value="Unassembled WGS sequence"/>
</dbReference>
<dbReference type="RefSeq" id="WP_369703049.1">
    <property type="nucleotide sequence ID" value="NZ_JBGEWD010000002.1"/>
</dbReference>
<dbReference type="Gene3D" id="3.40.50.300">
    <property type="entry name" value="P-loop containing nucleotide triphosphate hydrolases"/>
    <property type="match status" value="1"/>
</dbReference>
<dbReference type="EMBL" id="JBGEWD010000002">
    <property type="protein sequence ID" value="MEY7999157.1"/>
    <property type="molecule type" value="Genomic_DNA"/>
</dbReference>
<dbReference type="InterPro" id="IPR027417">
    <property type="entry name" value="P-loop_NTPase"/>
</dbReference>
<name>A0ABV4BM51_9CLOT</name>
<dbReference type="SUPFAM" id="SSF52540">
    <property type="entry name" value="P-loop containing nucleoside triphosphate hydrolases"/>
    <property type="match status" value="1"/>
</dbReference>
<organism evidence="2 3">
    <name type="scientific">Clostridium moutaii</name>
    <dbReference type="NCBI Taxonomy" id="3240932"/>
    <lineage>
        <taxon>Bacteria</taxon>
        <taxon>Bacillati</taxon>
        <taxon>Bacillota</taxon>
        <taxon>Clostridia</taxon>
        <taxon>Eubacteriales</taxon>
        <taxon>Clostridiaceae</taxon>
        <taxon>Clostridium</taxon>
    </lineage>
</organism>
<dbReference type="Pfam" id="PF13191">
    <property type="entry name" value="AAA_16"/>
    <property type="match status" value="1"/>
</dbReference>
<evidence type="ECO:0000313" key="3">
    <source>
        <dbReference type="Proteomes" id="UP001564657"/>
    </source>
</evidence>
<dbReference type="GO" id="GO:0005524">
    <property type="term" value="F:ATP binding"/>
    <property type="evidence" value="ECO:0007669"/>
    <property type="project" value="UniProtKB-KW"/>
</dbReference>
<gene>
    <name evidence="2" type="ORF">AB8U03_02915</name>
</gene>
<comment type="caution">
    <text evidence="2">The sequence shown here is derived from an EMBL/GenBank/DDBJ whole genome shotgun (WGS) entry which is preliminary data.</text>
</comment>
<keyword evidence="3" id="KW-1185">Reference proteome</keyword>
<evidence type="ECO:0000313" key="2">
    <source>
        <dbReference type="EMBL" id="MEY7999157.1"/>
    </source>
</evidence>
<feature type="domain" description="Orc1-like AAA ATPase" evidence="1">
    <location>
        <begin position="286"/>
        <end position="429"/>
    </location>
</feature>
<evidence type="ECO:0000259" key="1">
    <source>
        <dbReference type="Pfam" id="PF13191"/>
    </source>
</evidence>